<dbReference type="Pfam" id="PF03637">
    <property type="entry name" value="Mob1_phocein"/>
    <property type="match status" value="1"/>
</dbReference>
<dbReference type="PANTHER" id="PTHR22599">
    <property type="entry name" value="MPS ONE BINDER KINASE ACTIVATOR-LIKE MOB"/>
    <property type="match status" value="1"/>
</dbReference>
<dbReference type="OrthoDB" id="8170117at2759"/>
<dbReference type="InterPro" id="IPR005301">
    <property type="entry name" value="MOB_kinase_act_fam"/>
</dbReference>
<dbReference type="VEuPathDB" id="AmoebaDB:EDI_049040"/>
<dbReference type="eggNOG" id="KOG0440">
    <property type="taxonomic scope" value="Eukaryota"/>
</dbReference>
<dbReference type="Proteomes" id="UP000008076">
    <property type="component" value="Unassembled WGS sequence"/>
</dbReference>
<dbReference type="KEGG" id="edi:EDI_049040"/>
<accession>B0EVE1</accession>
<dbReference type="AlphaFoldDB" id="B0EVE1"/>
<keyword evidence="2" id="KW-1185">Reference proteome</keyword>
<dbReference type="Gene3D" id="1.20.140.30">
    <property type="entry name" value="MOB kinase activator"/>
    <property type="match status" value="1"/>
</dbReference>
<dbReference type="RefSeq" id="XP_001742016.1">
    <property type="nucleotide sequence ID" value="XM_001741964.1"/>
</dbReference>
<organism evidence="2">
    <name type="scientific">Entamoeba dispar (strain ATCC PRA-260 / SAW760)</name>
    <dbReference type="NCBI Taxonomy" id="370354"/>
    <lineage>
        <taxon>Eukaryota</taxon>
        <taxon>Amoebozoa</taxon>
        <taxon>Evosea</taxon>
        <taxon>Archamoebae</taxon>
        <taxon>Mastigamoebida</taxon>
        <taxon>Entamoebidae</taxon>
        <taxon>Entamoeba</taxon>
    </lineage>
</organism>
<name>B0EVE1_ENTDS</name>
<gene>
    <name evidence="1" type="ORF">EDI_049040</name>
</gene>
<evidence type="ECO:0000313" key="1">
    <source>
        <dbReference type="EMBL" id="EDR21508.1"/>
    </source>
</evidence>
<evidence type="ECO:0008006" key="3">
    <source>
        <dbReference type="Google" id="ProtNLM"/>
    </source>
</evidence>
<dbReference type="SMART" id="SM01388">
    <property type="entry name" value="Mob1_phocein"/>
    <property type="match status" value="1"/>
</dbReference>
<dbReference type="OMA" id="HMGSEAH"/>
<dbReference type="SUPFAM" id="SSF101152">
    <property type="entry name" value="Mob1/phocein"/>
    <property type="match status" value="1"/>
</dbReference>
<dbReference type="GeneID" id="5886901"/>
<dbReference type="EMBL" id="DS551058">
    <property type="protein sequence ID" value="EDR21508.1"/>
    <property type="molecule type" value="Genomic_DNA"/>
</dbReference>
<protein>
    <recommendedName>
        <fullName evidence="3">Maintenance of ploidy protein mob1</fullName>
    </recommendedName>
</protein>
<evidence type="ECO:0000313" key="2">
    <source>
        <dbReference type="Proteomes" id="UP000008076"/>
    </source>
</evidence>
<sequence>MFGRKKIVTMKPIKKLPHGTVRHELHIKIKDGVNKGDILHAVKCPPGQNINDWVAVNCFDLFNEINLTYSSITALCTTTRCPVMNAGPKMEYIWIENNKSVKLSAPEYCEKLFTWVQNCFDDTSIFPAEFTSKPPKQFAETVRKIFKRLFRVYAHMFYNHMEHLEQLGIQGITLRGFKHFYAFCRQYKMLGKEDVVPLHSLVEDLDKEFGFKSL</sequence>
<reference evidence="2" key="1">
    <citation type="submission" date="2007-12" db="EMBL/GenBank/DDBJ databases">
        <title>Annotation of Entamoeba dispar SAW760.</title>
        <authorList>
            <person name="Lorenzi H."/>
            <person name="Inman J."/>
            <person name="Schobel S."/>
            <person name="Amedeo P."/>
            <person name="Caler E."/>
        </authorList>
    </citation>
    <scope>NUCLEOTIDE SEQUENCE [LARGE SCALE GENOMIC DNA]</scope>
    <source>
        <strain evidence="2">ATCC PRA-260 / SAW760</strain>
    </source>
</reference>
<dbReference type="InterPro" id="IPR036703">
    <property type="entry name" value="MOB_kinase_act_sf"/>
</dbReference>
<proteinExistence type="predicted"/>